<dbReference type="GO" id="GO:0005524">
    <property type="term" value="F:ATP binding"/>
    <property type="evidence" value="ECO:0007669"/>
    <property type="project" value="UniProtKB-KW"/>
</dbReference>
<dbReference type="EC" id="6.3.4.3" evidence="2"/>
<name>A0A3B9GYL2_9PROT</name>
<dbReference type="Gene3D" id="3.40.50.300">
    <property type="entry name" value="P-loop containing nucleotide triphosphate hydrolases"/>
    <property type="match status" value="1"/>
</dbReference>
<evidence type="ECO:0000256" key="6">
    <source>
        <dbReference type="ARBA" id="ARBA00022840"/>
    </source>
</evidence>
<dbReference type="InterPro" id="IPR027417">
    <property type="entry name" value="P-loop_NTPase"/>
</dbReference>
<dbReference type="Pfam" id="PF01268">
    <property type="entry name" value="FTHFS"/>
    <property type="match status" value="1"/>
</dbReference>
<dbReference type="GO" id="GO:0004329">
    <property type="term" value="F:formate-tetrahydrofolate ligase activity"/>
    <property type="evidence" value="ECO:0007669"/>
    <property type="project" value="UniProtKB-EC"/>
</dbReference>
<evidence type="ECO:0000313" key="8">
    <source>
        <dbReference type="Proteomes" id="UP000259610"/>
    </source>
</evidence>
<dbReference type="InterPro" id="IPR000559">
    <property type="entry name" value="Formate_THF_ligase"/>
</dbReference>
<evidence type="ECO:0000256" key="4">
    <source>
        <dbReference type="ARBA" id="ARBA00022598"/>
    </source>
</evidence>
<dbReference type="AlphaFoldDB" id="A0A3B9GYL2"/>
<proteinExistence type="predicted"/>
<keyword evidence="3" id="KW-0554">One-carbon metabolism</keyword>
<evidence type="ECO:0000256" key="2">
    <source>
        <dbReference type="ARBA" id="ARBA00012295"/>
    </source>
</evidence>
<feature type="non-terminal residue" evidence="7">
    <location>
        <position position="1"/>
    </location>
</feature>
<organism evidence="7 8">
    <name type="scientific">Hyphomonas adhaerens</name>
    <dbReference type="NCBI Taxonomy" id="81029"/>
    <lineage>
        <taxon>Bacteria</taxon>
        <taxon>Pseudomonadati</taxon>
        <taxon>Pseudomonadota</taxon>
        <taxon>Alphaproteobacteria</taxon>
        <taxon>Hyphomonadales</taxon>
        <taxon>Hyphomonadaceae</taxon>
        <taxon>Hyphomonas</taxon>
    </lineage>
</organism>
<dbReference type="GO" id="GO:0006730">
    <property type="term" value="P:one-carbon metabolic process"/>
    <property type="evidence" value="ECO:0007669"/>
    <property type="project" value="UniProtKB-KW"/>
</dbReference>
<protein>
    <recommendedName>
        <fullName evidence="2">formate--tetrahydrofolate ligase</fullName>
        <ecNumber evidence="2">6.3.4.3</ecNumber>
    </recommendedName>
</protein>
<gene>
    <name evidence="7" type="ORF">DCG58_10290</name>
</gene>
<comment type="pathway">
    <text evidence="1">One-carbon metabolism; tetrahydrofolate interconversion.</text>
</comment>
<sequence length="209" mass="22636">VGYGALEAGLGNLGRHIENLKKFGVPVVVAINRFTSDTSSELAAIESYCHDLGVPVSVCTHWAEGGRGAEDLARKVIDTMEAHPSEFKPLYRDEAPLLEKIETVAREIYRAERVEASDNVRAALRRMEEGGYGRLPVCMAKTQYSFSNNPKLVGAPDKHVLQLREVRLSAGAGFVVGICGDIMTMPGLPRHPAAEGVSLNSDGEIEGLY</sequence>
<keyword evidence="4 7" id="KW-0436">Ligase</keyword>
<keyword evidence="6" id="KW-0067">ATP-binding</keyword>
<dbReference type="Proteomes" id="UP000259610">
    <property type="component" value="Unassembled WGS sequence"/>
</dbReference>
<accession>A0A3B9GYL2</accession>
<evidence type="ECO:0000256" key="5">
    <source>
        <dbReference type="ARBA" id="ARBA00022741"/>
    </source>
</evidence>
<evidence type="ECO:0000256" key="3">
    <source>
        <dbReference type="ARBA" id="ARBA00022563"/>
    </source>
</evidence>
<dbReference type="SUPFAM" id="SSF52540">
    <property type="entry name" value="P-loop containing nucleoside triphosphate hydrolases"/>
    <property type="match status" value="1"/>
</dbReference>
<evidence type="ECO:0000256" key="1">
    <source>
        <dbReference type="ARBA" id="ARBA00004777"/>
    </source>
</evidence>
<keyword evidence="5" id="KW-0547">Nucleotide-binding</keyword>
<comment type="caution">
    <text evidence="7">The sequence shown here is derived from an EMBL/GenBank/DDBJ whole genome shotgun (WGS) entry which is preliminary data.</text>
</comment>
<dbReference type="FunFam" id="3.10.410.10:FF:000001">
    <property type="entry name" value="Putative formate--tetrahydrofolate ligase"/>
    <property type="match status" value="1"/>
</dbReference>
<dbReference type="EMBL" id="DMAN01000226">
    <property type="protein sequence ID" value="HAE27539.1"/>
    <property type="molecule type" value="Genomic_DNA"/>
</dbReference>
<dbReference type="Gene3D" id="3.10.410.10">
    <property type="entry name" value="Formyltetrahydrofolate synthetase, domain 3"/>
    <property type="match status" value="1"/>
</dbReference>
<evidence type="ECO:0000313" key="7">
    <source>
        <dbReference type="EMBL" id="HAE27539.1"/>
    </source>
</evidence>
<reference evidence="7 8" key="1">
    <citation type="journal article" date="2018" name="Nat. Biotechnol.">
        <title>A standardized bacterial taxonomy based on genome phylogeny substantially revises the tree of life.</title>
        <authorList>
            <person name="Parks D.H."/>
            <person name="Chuvochina M."/>
            <person name="Waite D.W."/>
            <person name="Rinke C."/>
            <person name="Skarshewski A."/>
            <person name="Chaumeil P.A."/>
            <person name="Hugenholtz P."/>
        </authorList>
    </citation>
    <scope>NUCLEOTIDE SEQUENCE [LARGE SCALE GENOMIC DNA]</scope>
    <source>
        <strain evidence="7">UBA8733</strain>
    </source>
</reference>